<dbReference type="KEGG" id="vg:19686817"/>
<proteinExistence type="predicted"/>
<keyword evidence="2" id="KW-1185">Reference proteome</keyword>
<reference evidence="1 2" key="1">
    <citation type="submission" date="2013-04" db="EMBL/GenBank/DDBJ databases">
        <title>Complete Genome Sequence of Cronobacter sakazakii Bacteriophage CR8.</title>
        <authorList>
            <person name="Kim Y."/>
            <person name="Shin H."/>
            <person name="Ryu S."/>
        </authorList>
    </citation>
    <scope>NUCLEOTIDE SEQUENCE [LARGE SCALE GENOMIC DNA]</scope>
</reference>
<protein>
    <submittedName>
        <fullName evidence="1">Uncharacterized protein</fullName>
    </submittedName>
</protein>
<evidence type="ECO:0000313" key="1">
    <source>
        <dbReference type="EMBL" id="AIA64596.1"/>
    </source>
</evidence>
<organism evidence="1 2">
    <name type="scientific">Cronobacter phage CR8</name>
    <dbReference type="NCBI Taxonomy" id="1327934"/>
    <lineage>
        <taxon>Viruses</taxon>
        <taxon>Duplodnaviria</taxon>
        <taxon>Heunggongvirae</taxon>
        <taxon>Uroviricota</taxon>
        <taxon>Caudoviricetes</taxon>
        <taxon>Vequintavirinae</taxon>
        <taxon>Certrevirus</taxon>
        <taxon>Certrevirus CR8</taxon>
    </lineage>
</organism>
<accession>A0A060AG77</accession>
<gene>
    <name evidence="1" type="ORF">CR8_066</name>
</gene>
<dbReference type="RefSeq" id="YP_009042303.1">
    <property type="nucleotide sequence ID" value="NC_024354.1"/>
</dbReference>
<evidence type="ECO:0000313" key="2">
    <source>
        <dbReference type="Proteomes" id="UP000026984"/>
    </source>
</evidence>
<dbReference type="GeneID" id="19686817"/>
<dbReference type="Proteomes" id="UP000026984">
    <property type="component" value="Segment"/>
</dbReference>
<dbReference type="EMBL" id="KC954774">
    <property type="protein sequence ID" value="AIA64596.1"/>
    <property type="molecule type" value="Genomic_DNA"/>
</dbReference>
<name>A0A060AG77_9CAUD</name>
<sequence>MSEQRVTVGVIALLDPPLGNLHTDSWQEVSDRLDEIDSKLKITYGGDMVVYRHEDGPSYDAGLVIFDQNDNMFGNLQEELRQAGLFIVEGSEKMFVDNWYDGCDAPHIAMTREDAGYDKEWSDD</sequence>